<protein>
    <recommendedName>
        <fullName evidence="3">Peptidase C39-like domain-containing protein</fullName>
    </recommendedName>
</protein>
<dbReference type="Gene3D" id="3.90.70.10">
    <property type="entry name" value="Cysteine proteinases"/>
    <property type="match status" value="1"/>
</dbReference>
<reference evidence="2" key="1">
    <citation type="journal article" date="2019" name="Int. J. Syst. Evol. Microbiol.">
        <title>The Global Catalogue of Microorganisms (GCM) 10K type strain sequencing project: providing services to taxonomists for standard genome sequencing and annotation.</title>
        <authorList>
            <consortium name="The Broad Institute Genomics Platform"/>
            <consortium name="The Broad Institute Genome Sequencing Center for Infectious Disease"/>
            <person name="Wu L."/>
            <person name="Ma J."/>
        </authorList>
    </citation>
    <scope>NUCLEOTIDE SEQUENCE [LARGE SCALE GENOMIC DNA]</scope>
    <source>
        <strain evidence="2">JCM 13378</strain>
    </source>
</reference>
<keyword evidence="2" id="KW-1185">Reference proteome</keyword>
<evidence type="ECO:0000313" key="2">
    <source>
        <dbReference type="Proteomes" id="UP001501757"/>
    </source>
</evidence>
<comment type="caution">
    <text evidence="1">The sequence shown here is derived from an EMBL/GenBank/DDBJ whole genome shotgun (WGS) entry which is preliminary data.</text>
</comment>
<evidence type="ECO:0008006" key="3">
    <source>
        <dbReference type="Google" id="ProtNLM"/>
    </source>
</evidence>
<evidence type="ECO:0000313" key="1">
    <source>
        <dbReference type="EMBL" id="GAA0347469.1"/>
    </source>
</evidence>
<organism evidence="1 2">
    <name type="scientific">Bowmanella denitrificans</name>
    <dbReference type="NCBI Taxonomy" id="366582"/>
    <lineage>
        <taxon>Bacteria</taxon>
        <taxon>Pseudomonadati</taxon>
        <taxon>Pseudomonadota</taxon>
        <taxon>Gammaproteobacteria</taxon>
        <taxon>Alteromonadales</taxon>
        <taxon>Alteromonadaceae</taxon>
        <taxon>Bowmanella</taxon>
    </lineage>
</organism>
<proteinExistence type="predicted"/>
<gene>
    <name evidence="1" type="ORF">GCM10009092_09840</name>
</gene>
<accession>A0ABP3GMU7</accession>
<name>A0ABP3GMU7_9ALTE</name>
<sequence>MVRMVYLTEGLTDMANERSAVTGKWYQILRQQKDNSCAPACIRMMGIYVNGVDPGEGTTRAYVSLAEGGTSSLGGGGVVTQTGHNFTTTPTAPDPMVQALKSLRPAINSSYIWEANTTQALKDKMAEVKPKNEMIIGVYWAGGGGHVVVGVDRDATSGRIIVADPGYGVRFIESDGSYHPAVGVTGNVVLTVFRQ</sequence>
<dbReference type="EMBL" id="BAAAEI010000006">
    <property type="protein sequence ID" value="GAA0347469.1"/>
    <property type="molecule type" value="Genomic_DNA"/>
</dbReference>
<dbReference type="Proteomes" id="UP001501757">
    <property type="component" value="Unassembled WGS sequence"/>
</dbReference>